<accession>A0AAE3YPU8</accession>
<comment type="caution">
    <text evidence="1">The sequence shown here is derived from an EMBL/GenBank/DDBJ whole genome shotgun (WGS) entry which is preliminary data.</text>
</comment>
<organism evidence="1 2">
    <name type="scientific">Catenuloplanes atrovinosus</name>
    <dbReference type="NCBI Taxonomy" id="137266"/>
    <lineage>
        <taxon>Bacteria</taxon>
        <taxon>Bacillati</taxon>
        <taxon>Actinomycetota</taxon>
        <taxon>Actinomycetes</taxon>
        <taxon>Micromonosporales</taxon>
        <taxon>Micromonosporaceae</taxon>
        <taxon>Catenuloplanes</taxon>
    </lineage>
</organism>
<dbReference type="RefSeq" id="WP_310370048.1">
    <property type="nucleotide sequence ID" value="NZ_JAVDYB010000001.1"/>
</dbReference>
<sequence>MIGYECVVHFDGDAYQDFEATLYPDTTAEDRRTGNLCGRVDRAAALAHLKQWDYGEPAEPYTGDGYVMTWHTGLSFCALYREVNSDDDMDSGGREPITDPAGYLPCGCHGTTREHHCRDNLSAEIDHDV</sequence>
<dbReference type="EMBL" id="JAVDYB010000001">
    <property type="protein sequence ID" value="MDR7277639.1"/>
    <property type="molecule type" value="Genomic_DNA"/>
</dbReference>
<protein>
    <submittedName>
        <fullName evidence="1">Uncharacterized protein</fullName>
    </submittedName>
</protein>
<proteinExistence type="predicted"/>
<dbReference type="Proteomes" id="UP001183643">
    <property type="component" value="Unassembled WGS sequence"/>
</dbReference>
<reference evidence="1" key="1">
    <citation type="submission" date="2023-07" db="EMBL/GenBank/DDBJ databases">
        <title>Sequencing the genomes of 1000 actinobacteria strains.</title>
        <authorList>
            <person name="Klenk H.-P."/>
        </authorList>
    </citation>
    <scope>NUCLEOTIDE SEQUENCE</scope>
    <source>
        <strain evidence="1">DSM 44707</strain>
    </source>
</reference>
<evidence type="ECO:0000313" key="2">
    <source>
        <dbReference type="Proteomes" id="UP001183643"/>
    </source>
</evidence>
<evidence type="ECO:0000313" key="1">
    <source>
        <dbReference type="EMBL" id="MDR7277639.1"/>
    </source>
</evidence>
<dbReference type="AlphaFoldDB" id="A0AAE3YPU8"/>
<keyword evidence="2" id="KW-1185">Reference proteome</keyword>
<gene>
    <name evidence="1" type="ORF">J2S41_004417</name>
</gene>
<name>A0AAE3YPU8_9ACTN</name>